<accession>A0ABW2PVD1</accession>
<dbReference type="Proteomes" id="UP001596505">
    <property type="component" value="Unassembled WGS sequence"/>
</dbReference>
<organism evidence="1 2">
    <name type="scientific">Scopulibacillus cellulosilyticus</name>
    <dbReference type="NCBI Taxonomy" id="2665665"/>
    <lineage>
        <taxon>Bacteria</taxon>
        <taxon>Bacillati</taxon>
        <taxon>Bacillota</taxon>
        <taxon>Bacilli</taxon>
        <taxon>Bacillales</taxon>
        <taxon>Sporolactobacillaceae</taxon>
        <taxon>Scopulibacillus</taxon>
    </lineage>
</organism>
<dbReference type="EMBL" id="JBHTCO010000004">
    <property type="protein sequence ID" value="MFC7392605.1"/>
    <property type="molecule type" value="Genomic_DNA"/>
</dbReference>
<dbReference type="RefSeq" id="WP_380964862.1">
    <property type="nucleotide sequence ID" value="NZ_JBHTCO010000004.1"/>
</dbReference>
<evidence type="ECO:0000313" key="2">
    <source>
        <dbReference type="Proteomes" id="UP001596505"/>
    </source>
</evidence>
<comment type="caution">
    <text evidence="1">The sequence shown here is derived from an EMBL/GenBank/DDBJ whole genome shotgun (WGS) entry which is preliminary data.</text>
</comment>
<name>A0ABW2PVD1_9BACL</name>
<gene>
    <name evidence="1" type="ORF">ACFQRG_06360</name>
</gene>
<sequence>MILYTICPLEDIFEEEEKQPGKKQTIEVNGVKLIVEDKGDNNYEIVQLISSNPQDFLDGRYQPGEKLTMKPLLPSAT</sequence>
<evidence type="ECO:0000313" key="1">
    <source>
        <dbReference type="EMBL" id="MFC7392605.1"/>
    </source>
</evidence>
<dbReference type="Pfam" id="PF14035">
    <property type="entry name" value="YlzJ"/>
    <property type="match status" value="1"/>
</dbReference>
<keyword evidence="2" id="KW-1185">Reference proteome</keyword>
<proteinExistence type="predicted"/>
<reference evidence="2" key="1">
    <citation type="journal article" date="2019" name="Int. J. Syst. Evol. Microbiol.">
        <title>The Global Catalogue of Microorganisms (GCM) 10K type strain sequencing project: providing services to taxonomists for standard genome sequencing and annotation.</title>
        <authorList>
            <consortium name="The Broad Institute Genomics Platform"/>
            <consortium name="The Broad Institute Genome Sequencing Center for Infectious Disease"/>
            <person name="Wu L."/>
            <person name="Ma J."/>
        </authorList>
    </citation>
    <scope>NUCLEOTIDE SEQUENCE [LARGE SCALE GENOMIC DNA]</scope>
    <source>
        <strain evidence="2">CGMCC 1.16305</strain>
    </source>
</reference>
<dbReference type="InterPro" id="IPR025619">
    <property type="entry name" value="YlzJ"/>
</dbReference>
<protein>
    <submittedName>
        <fullName evidence="1">YlzJ-like family protein</fullName>
    </submittedName>
</protein>